<dbReference type="Pfam" id="PF00135">
    <property type="entry name" value="COesterase"/>
    <property type="match status" value="1"/>
</dbReference>
<keyword evidence="5" id="KW-1015">Disulfide bond</keyword>
<keyword evidence="2" id="KW-0719">Serine esterase</keyword>
<dbReference type="InterPro" id="IPR000997">
    <property type="entry name" value="Cholinesterase"/>
</dbReference>
<evidence type="ECO:0000259" key="8">
    <source>
        <dbReference type="Pfam" id="PF00135"/>
    </source>
</evidence>
<dbReference type="InterPro" id="IPR002018">
    <property type="entry name" value="CarbesteraseB"/>
</dbReference>
<evidence type="ECO:0000256" key="4">
    <source>
        <dbReference type="ARBA" id="ARBA00022867"/>
    </source>
</evidence>
<feature type="domain" description="Carboxylesterase type B" evidence="8">
    <location>
        <begin position="19"/>
        <end position="488"/>
    </location>
</feature>
<dbReference type="GO" id="GO:0019695">
    <property type="term" value="P:choline metabolic process"/>
    <property type="evidence" value="ECO:0007669"/>
    <property type="project" value="TreeGrafter"/>
</dbReference>
<dbReference type="PROSITE" id="PS00122">
    <property type="entry name" value="CARBOXYLESTERASE_B_1"/>
    <property type="match status" value="1"/>
</dbReference>
<evidence type="ECO:0000256" key="2">
    <source>
        <dbReference type="ARBA" id="ARBA00022487"/>
    </source>
</evidence>
<dbReference type="InterPro" id="IPR050654">
    <property type="entry name" value="AChE-related_enzymes"/>
</dbReference>
<dbReference type="Proteomes" id="UP000038045">
    <property type="component" value="Unplaced"/>
</dbReference>
<dbReference type="STRING" id="131310.A0A0N4ZAC4"/>
<keyword evidence="3 7" id="KW-0378">Hydrolase</keyword>
<dbReference type="PRINTS" id="PR00878">
    <property type="entry name" value="CHOLNESTRASE"/>
</dbReference>
<protein>
    <recommendedName>
        <fullName evidence="7">Carboxylic ester hydrolase</fullName>
        <ecNumber evidence="7">3.1.1.-</ecNumber>
    </recommendedName>
</protein>
<dbReference type="EC" id="3.1.1.-" evidence="7"/>
<dbReference type="AlphaFoldDB" id="A0A0N4ZAC4"/>
<dbReference type="InterPro" id="IPR019826">
    <property type="entry name" value="Carboxylesterase_B_AS"/>
</dbReference>
<dbReference type="GO" id="GO:0005615">
    <property type="term" value="C:extracellular space"/>
    <property type="evidence" value="ECO:0007669"/>
    <property type="project" value="TreeGrafter"/>
</dbReference>
<dbReference type="GO" id="GO:0006581">
    <property type="term" value="P:acetylcholine catabolic process"/>
    <property type="evidence" value="ECO:0007669"/>
    <property type="project" value="TreeGrafter"/>
</dbReference>
<dbReference type="WBParaSite" id="PTRK_0000435700.1">
    <property type="protein sequence ID" value="PTRK_0000435700.1"/>
    <property type="gene ID" value="PTRK_0000435700"/>
</dbReference>
<dbReference type="PANTHER" id="PTHR43918:SF15">
    <property type="entry name" value="CARBOXYLIC ESTER HYDROLASE"/>
    <property type="match status" value="1"/>
</dbReference>
<dbReference type="PANTHER" id="PTHR43918">
    <property type="entry name" value="ACETYLCHOLINESTERASE"/>
    <property type="match status" value="1"/>
</dbReference>
<evidence type="ECO:0000256" key="6">
    <source>
        <dbReference type="PIRSR" id="PIRSR600997-1"/>
    </source>
</evidence>
<dbReference type="SUPFAM" id="SSF53474">
    <property type="entry name" value="alpha/beta-Hydrolases"/>
    <property type="match status" value="1"/>
</dbReference>
<dbReference type="GO" id="GO:0005886">
    <property type="term" value="C:plasma membrane"/>
    <property type="evidence" value="ECO:0007669"/>
    <property type="project" value="TreeGrafter"/>
</dbReference>
<dbReference type="PROSITE" id="PS00941">
    <property type="entry name" value="CARBOXYLESTERASE_B_2"/>
    <property type="match status" value="1"/>
</dbReference>
<evidence type="ECO:0000256" key="7">
    <source>
        <dbReference type="RuleBase" id="RU361235"/>
    </source>
</evidence>
<evidence type="ECO:0000256" key="5">
    <source>
        <dbReference type="ARBA" id="ARBA00023157"/>
    </source>
</evidence>
<reference evidence="10" key="1">
    <citation type="submission" date="2017-02" db="UniProtKB">
        <authorList>
            <consortium name="WormBaseParasite"/>
        </authorList>
    </citation>
    <scope>IDENTIFICATION</scope>
</reference>
<dbReference type="ESTHER" id="parti-a0a0n4zac4">
    <property type="family name" value="Cholinesterase-like"/>
</dbReference>
<keyword evidence="4" id="KW-0531">Neurotransmitter degradation</keyword>
<evidence type="ECO:0000256" key="1">
    <source>
        <dbReference type="ARBA" id="ARBA00005964"/>
    </source>
</evidence>
<accession>A0A0N4ZAC4</accession>
<keyword evidence="9" id="KW-1185">Reference proteome</keyword>
<evidence type="ECO:0000313" key="10">
    <source>
        <dbReference type="WBParaSite" id="PTRK_0000435700.1"/>
    </source>
</evidence>
<dbReference type="GO" id="GO:0003990">
    <property type="term" value="F:acetylcholinesterase activity"/>
    <property type="evidence" value="ECO:0007669"/>
    <property type="project" value="TreeGrafter"/>
</dbReference>
<dbReference type="Gene3D" id="3.40.50.1820">
    <property type="entry name" value="alpha/beta hydrolase"/>
    <property type="match status" value="1"/>
</dbReference>
<comment type="similarity">
    <text evidence="1 7">Belongs to the type-B carboxylesterase/lipase family.</text>
</comment>
<proteinExistence type="inferred from homology"/>
<organism evidence="9 10">
    <name type="scientific">Parastrongyloides trichosuri</name>
    <name type="common">Possum-specific nematode worm</name>
    <dbReference type="NCBI Taxonomy" id="131310"/>
    <lineage>
        <taxon>Eukaryota</taxon>
        <taxon>Metazoa</taxon>
        <taxon>Ecdysozoa</taxon>
        <taxon>Nematoda</taxon>
        <taxon>Chromadorea</taxon>
        <taxon>Rhabditida</taxon>
        <taxon>Tylenchina</taxon>
        <taxon>Panagrolaimomorpha</taxon>
        <taxon>Strongyloidoidea</taxon>
        <taxon>Strongyloididae</taxon>
        <taxon>Parastrongyloides</taxon>
    </lineage>
</organism>
<feature type="active site" description="Acyl-ester intermediate" evidence="6">
    <location>
        <position position="188"/>
    </location>
</feature>
<sequence length="537" mass="62409">MRKVTKILYDIYFQVVTIEKEKKIIDKFLGIPYALPPVDSLRFKPPSMHPKKFEETEPLEAFKFKYSCMQNNEEPFIEINEDCLYLNIYRPANRKDVPVLVYFHGGDFQTGSSNYHKLDGSKIVFNGGIIVVTVNYRLNIFGFAFLGHDSEIKGNMGLQDQQMALEWIKINIREFGGDPNKVTIFGQSAGAASVTGHLYAPSSYPLFNRVIAHSGTIVNIWATNSPDIVQNAMKKLIVDVGCDVDNEVKCLQQINGNKLLSHIHKLIHPDSKLPLFRPIDNDKVFFKGSVEQKYKQRKFKKGVDLIMLKVENESTLFMPKILKGTPYYCNVSNNPDKNIPYECELERRALTNAIFKYIDMQDMEPSYFKLLFDHYNKPGDGDYRNKVGRFLSDALFNCKMYEFVMNYSENSEKKNIYFLNFNKTSIHDKKPKWMGVTHSDEIPFFFGFRKKNDETKSDFLKEKRNERLYSKKLMEMYSDFVKDGEIKKIPSFDNISKGLVKIDDQFPSISKNVIYTKEFEKFDLESCKLILDYTMNN</sequence>
<evidence type="ECO:0000256" key="3">
    <source>
        <dbReference type="ARBA" id="ARBA00022801"/>
    </source>
</evidence>
<evidence type="ECO:0000313" key="9">
    <source>
        <dbReference type="Proteomes" id="UP000038045"/>
    </source>
</evidence>
<dbReference type="InterPro" id="IPR019819">
    <property type="entry name" value="Carboxylesterase_B_CS"/>
</dbReference>
<feature type="active site" description="Charge relay system" evidence="6">
    <location>
        <position position="313"/>
    </location>
</feature>
<feature type="active site" description="Charge relay system" evidence="6">
    <location>
        <position position="438"/>
    </location>
</feature>
<name>A0A0N4ZAC4_PARTI</name>
<dbReference type="InterPro" id="IPR029058">
    <property type="entry name" value="AB_hydrolase_fold"/>
</dbReference>